<organism evidence="1 2">
    <name type="scientific">Gilliamella apis</name>
    <dbReference type="NCBI Taxonomy" id="1970738"/>
    <lineage>
        <taxon>Bacteria</taxon>
        <taxon>Pseudomonadati</taxon>
        <taxon>Pseudomonadota</taxon>
        <taxon>Gammaproteobacteria</taxon>
        <taxon>Orbales</taxon>
        <taxon>Orbaceae</taxon>
        <taxon>Gilliamella</taxon>
    </lineage>
</organism>
<dbReference type="Proteomes" id="UP000194968">
    <property type="component" value="Unassembled WGS sequence"/>
</dbReference>
<sequence length="255" mass="30597">MNTASNKQLYNHLVNYFNEWKKLKYHPNVTIKPTINSNEFIAFTEQFESHYKTYLNEGHAINIWDICCIGFDEVKHCNVLSWLLDDKGSHGFGNEFFHYFIDYLYNRSKFQFTITKDDINIPYYTYTEVHYESDEDEKSSRVDIKIANERFLIFIEAKVQASETNNQLIRYYRLGKKESAQNKNKPWELIFLTKDGRQPKDQQDDDYNSMLNKVICLSWQEIAVLLRRFSAIQSSRPFLQKVLNQYCIYIKRMFQ</sequence>
<reference evidence="1 2" key="1">
    <citation type="submission" date="2017-03" db="EMBL/GenBank/DDBJ databases">
        <title>Comparative genomics of honeybee gut symbionts reveal geographically distinct and subgroup specific antibiotic resistance.</title>
        <authorList>
            <person name="Ludvigsen J."/>
            <person name="Porcellato D."/>
            <person name="Labee-Lund T.M."/>
            <person name="Amdam G.V."/>
            <person name="Rudi K."/>
        </authorList>
    </citation>
    <scope>NUCLEOTIDE SEQUENCE [LARGE SCALE GENOMIC DNA]</scope>
    <source>
        <strain evidence="1 2">A-4-12</strain>
    </source>
</reference>
<dbReference type="OrthoDB" id="6713139at2"/>
<accession>A0A242NSM4</accession>
<dbReference type="Pfam" id="PF14281">
    <property type="entry name" value="PDDEXK_4"/>
    <property type="match status" value="1"/>
</dbReference>
<name>A0A242NSM4_9GAMM</name>
<gene>
    <name evidence="1" type="ORF">B6D06_10645</name>
</gene>
<comment type="caution">
    <text evidence="1">The sequence shown here is derived from an EMBL/GenBank/DDBJ whole genome shotgun (WGS) entry which is preliminary data.</text>
</comment>
<evidence type="ECO:0000313" key="1">
    <source>
        <dbReference type="EMBL" id="OTQ48333.1"/>
    </source>
</evidence>
<dbReference type="InterPro" id="IPR029470">
    <property type="entry name" value="PDDEXK_4"/>
</dbReference>
<protein>
    <submittedName>
        <fullName evidence="1">Uncharacterized protein</fullName>
    </submittedName>
</protein>
<proteinExistence type="predicted"/>
<dbReference type="AlphaFoldDB" id="A0A242NSM4"/>
<evidence type="ECO:0000313" key="2">
    <source>
        <dbReference type="Proteomes" id="UP000194968"/>
    </source>
</evidence>
<dbReference type="EMBL" id="NASK01000103">
    <property type="protein sequence ID" value="OTQ48333.1"/>
    <property type="molecule type" value="Genomic_DNA"/>
</dbReference>
<dbReference type="RefSeq" id="WP_086321091.1">
    <property type="nucleotide sequence ID" value="NZ_NASK01000103.1"/>
</dbReference>